<proteinExistence type="predicted"/>
<evidence type="ECO:0000313" key="2">
    <source>
        <dbReference type="Proteomes" id="UP000494040"/>
    </source>
</evidence>
<protein>
    <submittedName>
        <fullName evidence="1">Uncharacterized protein</fullName>
    </submittedName>
</protein>
<dbReference type="RefSeq" id="XP_024083159.1">
    <property type="nucleotide sequence ID" value="XM_024227391.1"/>
</dbReference>
<dbReference type="Proteomes" id="UP000494040">
    <property type="component" value="Unassembled WGS sequence"/>
</dbReference>
<sequence>MGHKYQEIQTDDVIILQPAPGKNVADTAQQLLMLLERSTVEHSLPQGFPYLHEMTENEHVFNPQHIYVETVENGFLMPSAPSETLDNQNYCNYSESSQRTSSECSVKPQETLIWLIDCLSCWFNTWECYFC</sequence>
<dbReference type="KEGG" id="clec:106663284"/>
<accession>A0A8I6SQP4</accession>
<keyword evidence="2" id="KW-1185">Reference proteome</keyword>
<evidence type="ECO:0000313" key="1">
    <source>
        <dbReference type="EnsemblMetazoa" id="XP_024083159.1"/>
    </source>
</evidence>
<reference evidence="1" key="1">
    <citation type="submission" date="2022-01" db="UniProtKB">
        <authorList>
            <consortium name="EnsemblMetazoa"/>
        </authorList>
    </citation>
    <scope>IDENTIFICATION</scope>
</reference>
<dbReference type="EnsemblMetazoa" id="XM_014387990.2">
    <property type="protein sequence ID" value="XP_014243476.1"/>
    <property type="gene ID" value="LOC106663284"/>
</dbReference>
<dbReference type="RefSeq" id="XP_024083160.1">
    <property type="nucleotide sequence ID" value="XM_024227392.1"/>
</dbReference>
<dbReference type="RefSeq" id="XP_014243477.1">
    <property type="nucleotide sequence ID" value="XM_014387991.2"/>
</dbReference>
<dbReference type="EnsemblMetazoa" id="XM_014387991.2">
    <property type="protein sequence ID" value="XP_014243477.1"/>
    <property type="gene ID" value="LOC106663284"/>
</dbReference>
<dbReference type="RefSeq" id="XP_014243476.1">
    <property type="nucleotide sequence ID" value="XM_014387990.2"/>
</dbReference>
<dbReference type="EnsemblMetazoa" id="XM_024227391.1">
    <property type="protein sequence ID" value="XP_024083159.1"/>
    <property type="gene ID" value="LOC106663284"/>
</dbReference>
<dbReference type="AlphaFoldDB" id="A0A8I6SQP4"/>
<dbReference type="EnsemblMetazoa" id="XM_024227392.1">
    <property type="protein sequence ID" value="XP_024083160.1"/>
    <property type="gene ID" value="LOC106663284"/>
</dbReference>
<organism evidence="1 2">
    <name type="scientific">Cimex lectularius</name>
    <name type="common">Bed bug</name>
    <name type="synonym">Acanthia lectularia</name>
    <dbReference type="NCBI Taxonomy" id="79782"/>
    <lineage>
        <taxon>Eukaryota</taxon>
        <taxon>Metazoa</taxon>
        <taxon>Ecdysozoa</taxon>
        <taxon>Arthropoda</taxon>
        <taxon>Hexapoda</taxon>
        <taxon>Insecta</taxon>
        <taxon>Pterygota</taxon>
        <taxon>Neoptera</taxon>
        <taxon>Paraneoptera</taxon>
        <taxon>Hemiptera</taxon>
        <taxon>Heteroptera</taxon>
        <taxon>Panheteroptera</taxon>
        <taxon>Cimicomorpha</taxon>
        <taxon>Cimicidae</taxon>
        <taxon>Cimex</taxon>
    </lineage>
</organism>
<dbReference type="GeneID" id="106663284"/>
<name>A0A8I6SQP4_CIMLE</name>